<reference evidence="1" key="2">
    <citation type="journal article" date="2021" name="PeerJ">
        <title>Extensive microbial diversity within the chicken gut microbiome revealed by metagenomics and culture.</title>
        <authorList>
            <person name="Gilroy R."/>
            <person name="Ravi A."/>
            <person name="Getino M."/>
            <person name="Pursley I."/>
            <person name="Horton D.L."/>
            <person name="Alikhan N.F."/>
            <person name="Baker D."/>
            <person name="Gharbi K."/>
            <person name="Hall N."/>
            <person name="Watson M."/>
            <person name="Adriaenssens E.M."/>
            <person name="Foster-Nyarko E."/>
            <person name="Jarju S."/>
            <person name="Secka A."/>
            <person name="Antonio M."/>
            <person name="Oren A."/>
            <person name="Chaudhuri R.R."/>
            <person name="La Ragione R."/>
            <person name="Hildebrand F."/>
            <person name="Pallen M.J."/>
        </authorList>
    </citation>
    <scope>NUCLEOTIDE SEQUENCE</scope>
    <source>
        <strain evidence="1">2889</strain>
    </source>
</reference>
<evidence type="ECO:0000313" key="1">
    <source>
        <dbReference type="EMBL" id="MBO8432941.1"/>
    </source>
</evidence>
<protein>
    <submittedName>
        <fullName evidence="1">Uncharacterized protein</fullName>
    </submittedName>
</protein>
<dbReference type="EMBL" id="JADIMZ010000100">
    <property type="protein sequence ID" value="MBO8432941.1"/>
    <property type="molecule type" value="Genomic_DNA"/>
</dbReference>
<dbReference type="AlphaFoldDB" id="A0A9D9DSM8"/>
<comment type="caution">
    <text evidence="1">The sequence shown here is derived from an EMBL/GenBank/DDBJ whole genome shotgun (WGS) entry which is preliminary data.</text>
</comment>
<reference evidence="1" key="1">
    <citation type="submission" date="2020-10" db="EMBL/GenBank/DDBJ databases">
        <authorList>
            <person name="Gilroy R."/>
        </authorList>
    </citation>
    <scope>NUCLEOTIDE SEQUENCE</scope>
    <source>
        <strain evidence="1">2889</strain>
    </source>
</reference>
<sequence length="265" mass="30441">MKRTFEFDDIAAVDMALKNLRLYNRAMYISVDEKSIDNRLTEEYFRAVESEKEAELEKVIGAAAIQDCNDNPDIPQKDKQKVGNRMQRELLAAVRAAKVDYRYQCGEFGMPGSPIAEKEREKRHKEIAIVGKAHYLKKATKSIRRVSSRIAQKEVICRILKELTDNTVVVKWGTRAIMLAVRLIPDRVKTKVKEEAKEVFEKTANIIKRRIEKFKETPVGSKVTELLETKVAPVINRGIDTVQRVILQGKIAFRRVKTRIKSRLA</sequence>
<accession>A0A9D9DSM8</accession>
<name>A0A9D9DSM8_9BACT</name>
<organism evidence="1 2">
    <name type="scientific">Candidatus Pullibacteroides excrementavium</name>
    <dbReference type="NCBI Taxonomy" id="2840905"/>
    <lineage>
        <taxon>Bacteria</taxon>
        <taxon>Pseudomonadati</taxon>
        <taxon>Bacteroidota</taxon>
        <taxon>Bacteroidia</taxon>
        <taxon>Bacteroidales</taxon>
        <taxon>Candidatus Pullibacteroides</taxon>
    </lineage>
</organism>
<gene>
    <name evidence="1" type="ORF">IAB08_06585</name>
</gene>
<proteinExistence type="predicted"/>
<evidence type="ECO:0000313" key="2">
    <source>
        <dbReference type="Proteomes" id="UP000823612"/>
    </source>
</evidence>
<dbReference type="Proteomes" id="UP000823612">
    <property type="component" value="Unassembled WGS sequence"/>
</dbReference>